<keyword evidence="2" id="KW-0732">Signal</keyword>
<dbReference type="GO" id="GO:0048244">
    <property type="term" value="F:phytanoyl-CoA dioxygenase activity"/>
    <property type="evidence" value="ECO:0007669"/>
    <property type="project" value="InterPro"/>
</dbReference>
<dbReference type="InterPro" id="IPR047128">
    <property type="entry name" value="PhyH"/>
</dbReference>
<dbReference type="AlphaFoldDB" id="A0A7R8VVN9"/>
<proteinExistence type="inferred from homology"/>
<dbReference type="Gene3D" id="2.60.120.620">
    <property type="entry name" value="q2cbj1_9rhob like domain"/>
    <property type="match status" value="1"/>
</dbReference>
<feature type="signal peptide" evidence="2">
    <location>
        <begin position="1"/>
        <end position="26"/>
    </location>
</feature>
<protein>
    <submittedName>
        <fullName evidence="3">Uncharacterized protein</fullName>
    </submittedName>
</protein>
<sequence length="169" mass="19278">MGCVSLTMILILYWMDINIRIAKVQSVTFKFIVCYITPHDASSVSEAVGTEFLYTLNNSRLSWYQRKFYDDNGFLLIRRLVDDDVLDACSRRFVDICEGRVPKGNMILMKDISLINTGVTGEFLYNKVQDIVWDEVMTKYIFLPKLANALVVLSSTAEDGEIEVQILVA</sequence>
<dbReference type="GO" id="GO:0001561">
    <property type="term" value="P:fatty acid alpha-oxidation"/>
    <property type="evidence" value="ECO:0007669"/>
    <property type="project" value="InterPro"/>
</dbReference>
<evidence type="ECO:0000256" key="1">
    <source>
        <dbReference type="ARBA" id="ARBA00005830"/>
    </source>
</evidence>
<gene>
    <name evidence="3" type="ORF">TDIB3V08_LOCUS11902</name>
</gene>
<comment type="similarity">
    <text evidence="1">Belongs to the PhyH family.</text>
</comment>
<evidence type="ECO:0000313" key="3">
    <source>
        <dbReference type="EMBL" id="CAD7205752.1"/>
    </source>
</evidence>
<evidence type="ECO:0000256" key="2">
    <source>
        <dbReference type="SAM" id="SignalP"/>
    </source>
</evidence>
<organism evidence="3">
    <name type="scientific">Timema douglasi</name>
    <name type="common">Walking stick</name>
    <dbReference type="NCBI Taxonomy" id="61478"/>
    <lineage>
        <taxon>Eukaryota</taxon>
        <taxon>Metazoa</taxon>
        <taxon>Ecdysozoa</taxon>
        <taxon>Arthropoda</taxon>
        <taxon>Hexapoda</taxon>
        <taxon>Insecta</taxon>
        <taxon>Pterygota</taxon>
        <taxon>Neoptera</taxon>
        <taxon>Polyneoptera</taxon>
        <taxon>Phasmatodea</taxon>
        <taxon>Timematodea</taxon>
        <taxon>Timematoidea</taxon>
        <taxon>Timematidae</taxon>
        <taxon>Timema</taxon>
    </lineage>
</organism>
<dbReference type="PANTHER" id="PTHR21308">
    <property type="entry name" value="PHYTANOYL-COA ALPHA-HYDROXYLASE"/>
    <property type="match status" value="1"/>
</dbReference>
<dbReference type="EMBL" id="OA576614">
    <property type="protein sequence ID" value="CAD7205752.1"/>
    <property type="molecule type" value="Genomic_DNA"/>
</dbReference>
<dbReference type="SUPFAM" id="SSF51197">
    <property type="entry name" value="Clavaminate synthase-like"/>
    <property type="match status" value="1"/>
</dbReference>
<feature type="chain" id="PRO_5030571540" evidence="2">
    <location>
        <begin position="27"/>
        <end position="169"/>
    </location>
</feature>
<dbReference type="PANTHER" id="PTHR21308:SF1">
    <property type="entry name" value="PHYTANOYL-COA DIOXYGENASE, PEROXISOMAL"/>
    <property type="match status" value="1"/>
</dbReference>
<name>A0A7R8VVN9_TIMDO</name>
<accession>A0A7R8VVN9</accession>
<reference evidence="3" key="1">
    <citation type="submission" date="2020-11" db="EMBL/GenBank/DDBJ databases">
        <authorList>
            <person name="Tran Van P."/>
        </authorList>
    </citation>
    <scope>NUCLEOTIDE SEQUENCE</scope>
</reference>